<evidence type="ECO:0000313" key="2">
    <source>
        <dbReference type="EMBL" id="KAK7198042.1"/>
    </source>
</evidence>
<comment type="caution">
    <text evidence="2">The sequence shown here is derived from an EMBL/GenBank/DDBJ whole genome shotgun (WGS) entry which is preliminary data.</text>
</comment>
<organism evidence="2 3">
    <name type="scientific">Novymonas esmeraldas</name>
    <dbReference type="NCBI Taxonomy" id="1808958"/>
    <lineage>
        <taxon>Eukaryota</taxon>
        <taxon>Discoba</taxon>
        <taxon>Euglenozoa</taxon>
        <taxon>Kinetoplastea</taxon>
        <taxon>Metakinetoplastina</taxon>
        <taxon>Trypanosomatida</taxon>
        <taxon>Trypanosomatidae</taxon>
        <taxon>Novymonas</taxon>
    </lineage>
</organism>
<reference evidence="2 3" key="1">
    <citation type="journal article" date="2021" name="MBio">
        <title>A New Model Trypanosomatid, Novymonas esmeraldas: Genomic Perception of Its 'Candidatus Pandoraea novymonadis' Endosymbiont.</title>
        <authorList>
            <person name="Zakharova A."/>
            <person name="Saura A."/>
            <person name="Butenko A."/>
            <person name="Podesvova L."/>
            <person name="Warmusova S."/>
            <person name="Kostygov A.Y."/>
            <person name="Nenarokova A."/>
            <person name="Lukes J."/>
            <person name="Opperdoes F.R."/>
            <person name="Yurchenko V."/>
        </authorList>
    </citation>
    <scope>NUCLEOTIDE SEQUENCE [LARGE SCALE GENOMIC DNA]</scope>
    <source>
        <strain evidence="2 3">E262AT.01</strain>
    </source>
</reference>
<dbReference type="InterPro" id="IPR016163">
    <property type="entry name" value="Ald_DH_C"/>
</dbReference>
<gene>
    <name evidence="2" type="ORF">NESM_000759800</name>
</gene>
<proteinExistence type="predicted"/>
<dbReference type="SUPFAM" id="SSF53720">
    <property type="entry name" value="ALDH-like"/>
    <property type="match status" value="1"/>
</dbReference>
<dbReference type="AlphaFoldDB" id="A0AAW0EYC1"/>
<dbReference type="InterPro" id="IPR016162">
    <property type="entry name" value="Ald_DH_N"/>
</dbReference>
<dbReference type="Proteomes" id="UP001430356">
    <property type="component" value="Unassembled WGS sequence"/>
</dbReference>
<sequence>MMLRLTNCCRLAPNIAHELHAAAEARAVVAASPFAQRRAFIAALSDELHRHADHIARANLRDCDVFGQQQQQQQQQRGASSTIVAPTHPGLGTSTSSAAAVARHDGHTCHARHHVSSAAAAAVTAPRRQRSLAYVAAAAVSTPTAAGDRGGAGGTTNTPAGHAGAATAPPLASATWGVLGGHDHHRRVSPLRLDKLHSTLDFLLRQPDPIALPRGCWLRDDADADAAAAAGDVVDDPGASRGRCTRRTADLEVFELPVPLGTVGVLSRFRPRISIDAVAMALLAGNAVLVDGGVSLHHTNIALTASVRRALIAVGLPPTAVVCVESFDAAHRSTLDWLQLSDHVDLAVVCGPPKLFDFATRHTTIPLLRATGRFSSVYVDQSASFAVALDVVINSKFQRLGAANAATSVIIHSQFPRYTELLLALAAEGAVLLGDAAAQERAPDCVAELASEEAYGGLPHHGLRDAARTLCVKTVDTLAQALFFIDSFGAAQSDAIVATDEAVCAAYCRRVDSAVVLVNASTRLSSGVPLGCGVDFAISTSKVHRRGPLTLEMMTTRKWVARGRDPTRGARR</sequence>
<feature type="region of interest" description="Disordered" evidence="1">
    <location>
        <begin position="143"/>
        <end position="166"/>
    </location>
</feature>
<dbReference type="PANTHER" id="PTHR11063:SF8">
    <property type="entry name" value="DELTA-1-PYRROLINE-5-CARBOXYLATE SYNTHASE"/>
    <property type="match status" value="1"/>
</dbReference>
<feature type="compositionally biased region" description="Low complexity" evidence="1">
    <location>
        <begin position="155"/>
        <end position="166"/>
    </location>
</feature>
<dbReference type="PANTHER" id="PTHR11063">
    <property type="entry name" value="GLUTAMATE SEMIALDEHYDE DEHYDROGENASE"/>
    <property type="match status" value="1"/>
</dbReference>
<dbReference type="GO" id="GO:0004350">
    <property type="term" value="F:glutamate-5-semialdehyde dehydrogenase activity"/>
    <property type="evidence" value="ECO:0007669"/>
    <property type="project" value="TreeGrafter"/>
</dbReference>
<keyword evidence="3" id="KW-1185">Reference proteome</keyword>
<name>A0AAW0EYC1_9TRYP</name>
<dbReference type="InterPro" id="IPR016161">
    <property type="entry name" value="Ald_DH/histidinol_DH"/>
</dbReference>
<evidence type="ECO:0000256" key="1">
    <source>
        <dbReference type="SAM" id="MobiDB-lite"/>
    </source>
</evidence>
<accession>A0AAW0EYC1</accession>
<dbReference type="Gene3D" id="3.40.309.10">
    <property type="entry name" value="Aldehyde Dehydrogenase, Chain A, domain 2"/>
    <property type="match status" value="1"/>
</dbReference>
<protein>
    <submittedName>
        <fullName evidence="2">Gamma-glutamyl phosphate reductase-like protein</fullName>
    </submittedName>
</protein>
<feature type="region of interest" description="Disordered" evidence="1">
    <location>
        <begin position="66"/>
        <end position="113"/>
    </location>
</feature>
<dbReference type="Gene3D" id="3.40.605.10">
    <property type="entry name" value="Aldehyde Dehydrogenase, Chain A, domain 1"/>
    <property type="match status" value="1"/>
</dbReference>
<evidence type="ECO:0000313" key="3">
    <source>
        <dbReference type="Proteomes" id="UP001430356"/>
    </source>
</evidence>
<dbReference type="EMBL" id="JAECZO010000129">
    <property type="protein sequence ID" value="KAK7198042.1"/>
    <property type="molecule type" value="Genomic_DNA"/>
</dbReference>